<dbReference type="SUPFAM" id="SSF56112">
    <property type="entry name" value="Protein kinase-like (PK-like)"/>
    <property type="match status" value="1"/>
</dbReference>
<protein>
    <recommendedName>
        <fullName evidence="7">Protein kinase domain-containing protein</fullName>
    </recommendedName>
</protein>
<dbReference type="eggNOG" id="KOG0032">
    <property type="taxonomic scope" value="Eukaryota"/>
</dbReference>
<dbReference type="Gene3D" id="1.10.510.10">
    <property type="entry name" value="Transferase(Phosphotransferase) domain 1"/>
    <property type="match status" value="1"/>
</dbReference>
<dbReference type="Proteomes" id="UP000008022">
    <property type="component" value="Unassembled WGS sequence"/>
</dbReference>
<feature type="region of interest" description="Disordered" evidence="6">
    <location>
        <begin position="77"/>
        <end position="104"/>
    </location>
</feature>
<feature type="domain" description="Protein kinase" evidence="7">
    <location>
        <begin position="192"/>
        <end position="259"/>
    </location>
</feature>
<dbReference type="Gramene" id="ORUFI01G16880.1">
    <property type="protein sequence ID" value="ORUFI01G16880.1"/>
    <property type="gene ID" value="ORUFI01G16880"/>
</dbReference>
<keyword evidence="5" id="KW-0067">ATP-binding</keyword>
<feature type="compositionally biased region" description="Gly residues" evidence="6">
    <location>
        <begin position="77"/>
        <end position="88"/>
    </location>
</feature>
<dbReference type="EnsemblPlants" id="ORUFI01G16880.1">
    <property type="protein sequence ID" value="ORUFI01G16880.1"/>
    <property type="gene ID" value="ORUFI01G16880"/>
</dbReference>
<evidence type="ECO:0000313" key="9">
    <source>
        <dbReference type="Proteomes" id="UP000008022"/>
    </source>
</evidence>
<reference evidence="8" key="2">
    <citation type="submission" date="2015-06" db="UniProtKB">
        <authorList>
            <consortium name="EnsemblPlants"/>
        </authorList>
    </citation>
    <scope>IDENTIFICATION</scope>
</reference>
<evidence type="ECO:0000256" key="1">
    <source>
        <dbReference type="ARBA" id="ARBA00022527"/>
    </source>
</evidence>
<dbReference type="InterPro" id="IPR000719">
    <property type="entry name" value="Prot_kinase_dom"/>
</dbReference>
<dbReference type="PANTHER" id="PTHR24349">
    <property type="entry name" value="SERINE/THREONINE-PROTEIN KINASE"/>
    <property type="match status" value="1"/>
</dbReference>
<dbReference type="STRING" id="4529.A0A0E0MW68"/>
<evidence type="ECO:0000256" key="6">
    <source>
        <dbReference type="SAM" id="MobiDB-lite"/>
    </source>
</evidence>
<sequence length="269" mass="28941">MRRRAAVYSSSSLDGAEDLDDGVRNMLSGNDELQRRRCLSRSPLKLGGGTATGLLERCSAGSACQCPLLLVDGGEEVGGGTRGWGGPGRQRRSPMKARGSPPPFNIVATKDVYEDGQAVHIVEGHCNEQKAAEIKDDDLSIKPIDFGHILVHLSGSDELRRRRCLSRSPLKLGGGTATGLFERCCAESELPHKCYGPQSDVWSSGVVLYVLLSGVPPFWAEPQGIYDAVLKGLIDFQSVLKISDSAKDLIGKMLSHYPSECEDGLDEGI</sequence>
<evidence type="ECO:0000256" key="3">
    <source>
        <dbReference type="ARBA" id="ARBA00022741"/>
    </source>
</evidence>
<evidence type="ECO:0000256" key="5">
    <source>
        <dbReference type="ARBA" id="ARBA00022840"/>
    </source>
</evidence>
<keyword evidence="1" id="KW-0723">Serine/threonine-protein kinase</keyword>
<dbReference type="AlphaFoldDB" id="A0A0E0MW68"/>
<evidence type="ECO:0000256" key="4">
    <source>
        <dbReference type="ARBA" id="ARBA00022777"/>
    </source>
</evidence>
<keyword evidence="3" id="KW-0547">Nucleotide-binding</keyword>
<evidence type="ECO:0000256" key="2">
    <source>
        <dbReference type="ARBA" id="ARBA00022679"/>
    </source>
</evidence>
<dbReference type="HOGENOM" id="CLU_1035815_0_0_1"/>
<feature type="region of interest" description="Disordered" evidence="6">
    <location>
        <begin position="1"/>
        <end position="22"/>
    </location>
</feature>
<keyword evidence="2" id="KW-0808">Transferase</keyword>
<proteinExistence type="predicted"/>
<evidence type="ECO:0000259" key="7">
    <source>
        <dbReference type="Pfam" id="PF00069"/>
    </source>
</evidence>
<reference evidence="9" key="1">
    <citation type="submission" date="2013-06" db="EMBL/GenBank/DDBJ databases">
        <authorList>
            <person name="Zhao Q."/>
        </authorList>
    </citation>
    <scope>NUCLEOTIDE SEQUENCE</scope>
    <source>
        <strain evidence="9">cv. W1943</strain>
    </source>
</reference>
<dbReference type="Pfam" id="PF00069">
    <property type="entry name" value="Pkinase"/>
    <property type="match status" value="1"/>
</dbReference>
<dbReference type="GO" id="GO:0004674">
    <property type="term" value="F:protein serine/threonine kinase activity"/>
    <property type="evidence" value="ECO:0007669"/>
    <property type="project" value="UniProtKB-KW"/>
</dbReference>
<keyword evidence="4" id="KW-0418">Kinase</keyword>
<accession>A0A0E0MW68</accession>
<organism evidence="8 9">
    <name type="scientific">Oryza rufipogon</name>
    <name type="common">Brownbeard rice</name>
    <name type="synonym">Asian wild rice</name>
    <dbReference type="NCBI Taxonomy" id="4529"/>
    <lineage>
        <taxon>Eukaryota</taxon>
        <taxon>Viridiplantae</taxon>
        <taxon>Streptophyta</taxon>
        <taxon>Embryophyta</taxon>
        <taxon>Tracheophyta</taxon>
        <taxon>Spermatophyta</taxon>
        <taxon>Magnoliopsida</taxon>
        <taxon>Liliopsida</taxon>
        <taxon>Poales</taxon>
        <taxon>Poaceae</taxon>
        <taxon>BOP clade</taxon>
        <taxon>Oryzoideae</taxon>
        <taxon>Oryzeae</taxon>
        <taxon>Oryzinae</taxon>
        <taxon>Oryza</taxon>
    </lineage>
</organism>
<dbReference type="InterPro" id="IPR011009">
    <property type="entry name" value="Kinase-like_dom_sf"/>
</dbReference>
<name>A0A0E0MW68_ORYRU</name>
<dbReference type="GO" id="GO:0005524">
    <property type="term" value="F:ATP binding"/>
    <property type="evidence" value="ECO:0007669"/>
    <property type="project" value="UniProtKB-KW"/>
</dbReference>
<dbReference type="InterPro" id="IPR050205">
    <property type="entry name" value="CDPK_Ser/Thr_kinases"/>
</dbReference>
<keyword evidence="9" id="KW-1185">Reference proteome</keyword>
<evidence type="ECO:0000313" key="8">
    <source>
        <dbReference type="EnsemblPlants" id="ORUFI01G16880.1"/>
    </source>
</evidence>